<evidence type="ECO:0000313" key="1">
    <source>
        <dbReference type="EMBL" id="KAJ3549633.1"/>
    </source>
</evidence>
<protein>
    <submittedName>
        <fullName evidence="1">Uncharacterized protein</fullName>
    </submittedName>
</protein>
<organism evidence="1 2">
    <name type="scientific">Fusarium decemcellulare</name>
    <dbReference type="NCBI Taxonomy" id="57161"/>
    <lineage>
        <taxon>Eukaryota</taxon>
        <taxon>Fungi</taxon>
        <taxon>Dikarya</taxon>
        <taxon>Ascomycota</taxon>
        <taxon>Pezizomycotina</taxon>
        <taxon>Sordariomycetes</taxon>
        <taxon>Hypocreomycetidae</taxon>
        <taxon>Hypocreales</taxon>
        <taxon>Nectriaceae</taxon>
        <taxon>Fusarium</taxon>
        <taxon>Fusarium decemcellulare species complex</taxon>
    </lineage>
</organism>
<name>A0ACC1SZT7_9HYPO</name>
<accession>A0ACC1SZT7</accession>
<keyword evidence="2" id="KW-1185">Reference proteome</keyword>
<reference evidence="1" key="1">
    <citation type="submission" date="2022-08" db="EMBL/GenBank/DDBJ databases">
        <title>Genome Sequence of Fusarium decemcellulare.</title>
        <authorList>
            <person name="Buettner E."/>
        </authorList>
    </citation>
    <scope>NUCLEOTIDE SEQUENCE</scope>
    <source>
        <strain evidence="1">Babe19</strain>
    </source>
</reference>
<dbReference type="EMBL" id="JANRMS010000018">
    <property type="protein sequence ID" value="KAJ3549633.1"/>
    <property type="molecule type" value="Genomic_DNA"/>
</dbReference>
<evidence type="ECO:0000313" key="2">
    <source>
        <dbReference type="Proteomes" id="UP001148629"/>
    </source>
</evidence>
<proteinExistence type="predicted"/>
<dbReference type="Proteomes" id="UP001148629">
    <property type="component" value="Unassembled WGS sequence"/>
</dbReference>
<gene>
    <name evidence="1" type="ORF">NM208_g406</name>
</gene>
<comment type="caution">
    <text evidence="1">The sequence shown here is derived from an EMBL/GenBank/DDBJ whole genome shotgun (WGS) entry which is preliminary data.</text>
</comment>
<sequence>MRFSHLSGITWAVLVTSVTCKSPQTTYDYIVVGGGPAGLITAQRLTEANKKVLLLERGHGPTVSTGSNHTLTWNNSMTPIDVPGLSSAVGGLDLWNEYMCDDTAGLAACVLGGGTTINFMVFVHPPERDFDDKWPRGWKWEDVAPAADRLYARNSGTLTPSKDGERYDVGLYKTLSGFFDKLGWKSVDMIKQPNEKHQVYSWPSWNVKDALRAGPVKTYLPLAQTRDNFTLRQGTKVIRVVRAGSRATGVEVETSNGEKEIVQLAKGGRVVLSAGALSTPRLLFNSGIGPKKQILTAQKAGVALPAQRNWIELPVGENLLDHPIFSFTVKTGGAYNMLDTDSVLNGSDTQNIDLYEKKGSGILTQGRHRLIFFSCQKGSDGVARYFQGSCAASGEGAVSIKVYMTHGLTSSGVLGMDEDGKTVFEQSPYLQTNEDTETAKVFVQQIVDSISDSSTGFELQDFTNTSAIIDSVTNGNHYAGTAKMGTDDGRKGGSSVVDTNTKVYGMDNLFISDASIHPDLSTGNLQTIVMVAAEAAAAKILCLCMSTRSRCHSPPSRTRLGTNPALHITSTLSRPGDELGSFLACFQSLPTSSHSSVDMVKQHPITGSNASQRQPGKDDGTWLCADGPYLDYIKSSCPLQPNLRLPDFRNRAVPLRNRSAHATLLSFDDNWCPSRTDFTGPESLKKLQDHFSKLVRRRQGMTAGEGLRHVYLLEGLNSDVVSIFGQELHIDPTFFANHERTSTYLRLPYEPSLALRLPSVVDSAQMFTATYYDIRTPNRPFESFSVACASSGRDVLTSRLSRNWEQAVILHQKCSIWKTTFNNRDDWSVLILCDPPFNKAHIWSQPSGSEAWKIESVDVTTTPFQGGYADFVPTPFGPEAVRAGGPVRQGLHDDLCYYLMERLQNLPKKPKPTFDATLFPRKIIASHYLHLIEYNDATLSSMEFTLQRKDDFSAIDVASLEGRWSDIQLICSRCNRYIKDVSFIMLQLGISFEEPGASGFESTRVWTESHLDFQYIHMQLKVLKGRAEFLNESLTGLTGIIGNTRSLKEAKRSIREAKTVKTLTLVAMVFIPLSFTTSLFSMYDDYLPGRRHFGIFFAVSVPLIIFVFAAAFVVDLGYDINGNWNFGTMLALKRVRRGQDG</sequence>